<keyword evidence="2" id="KW-1185">Reference proteome</keyword>
<protein>
    <submittedName>
        <fullName evidence="1">Uncharacterized protein</fullName>
    </submittedName>
</protein>
<gene>
    <name evidence="1" type="ORF">CGOC_LOCUS6945</name>
</gene>
<organism evidence="1 2">
    <name type="scientific">Cylicostephanus goldi</name>
    <name type="common">Nematode worm</name>
    <dbReference type="NCBI Taxonomy" id="71465"/>
    <lineage>
        <taxon>Eukaryota</taxon>
        <taxon>Metazoa</taxon>
        <taxon>Ecdysozoa</taxon>
        <taxon>Nematoda</taxon>
        <taxon>Chromadorea</taxon>
        <taxon>Rhabditida</taxon>
        <taxon>Rhabditina</taxon>
        <taxon>Rhabditomorpha</taxon>
        <taxon>Strongyloidea</taxon>
        <taxon>Strongylidae</taxon>
        <taxon>Cylicostephanus</taxon>
    </lineage>
</organism>
<dbReference type="EMBL" id="UYRV01023412">
    <property type="protein sequence ID" value="VDK73542.1"/>
    <property type="molecule type" value="Genomic_DNA"/>
</dbReference>
<accession>A0A3P6SC69</accession>
<name>A0A3P6SC69_CYLGO</name>
<evidence type="ECO:0000313" key="1">
    <source>
        <dbReference type="EMBL" id="VDK73542.1"/>
    </source>
</evidence>
<reference evidence="1 2" key="1">
    <citation type="submission" date="2018-11" db="EMBL/GenBank/DDBJ databases">
        <authorList>
            <consortium name="Pathogen Informatics"/>
        </authorList>
    </citation>
    <scope>NUCLEOTIDE SEQUENCE [LARGE SCALE GENOMIC DNA]</scope>
</reference>
<proteinExistence type="predicted"/>
<evidence type="ECO:0000313" key="2">
    <source>
        <dbReference type="Proteomes" id="UP000271889"/>
    </source>
</evidence>
<dbReference type="AlphaFoldDB" id="A0A3P6SC69"/>
<dbReference type="Proteomes" id="UP000271889">
    <property type="component" value="Unassembled WGS sequence"/>
</dbReference>
<sequence length="105" mass="12338">MKWLQSSTEVHLLCHGLILPASTNVMVKRFFYDRSFHFSANVCLIYRCLLFATTSTARILINAHVKRCKTLLQQLLWNEFYLGAFEPQWLTRSLATRPQFSRNLD</sequence>